<organism evidence="2 3">
    <name type="scientific">Galerina marginata (strain CBS 339.88)</name>
    <dbReference type="NCBI Taxonomy" id="685588"/>
    <lineage>
        <taxon>Eukaryota</taxon>
        <taxon>Fungi</taxon>
        <taxon>Dikarya</taxon>
        <taxon>Basidiomycota</taxon>
        <taxon>Agaricomycotina</taxon>
        <taxon>Agaricomycetes</taxon>
        <taxon>Agaricomycetidae</taxon>
        <taxon>Agaricales</taxon>
        <taxon>Agaricineae</taxon>
        <taxon>Strophariaceae</taxon>
        <taxon>Galerina</taxon>
    </lineage>
</organism>
<reference evidence="3" key="1">
    <citation type="journal article" date="2014" name="Proc. Natl. Acad. Sci. U.S.A.">
        <title>Extensive sampling of basidiomycete genomes demonstrates inadequacy of the white-rot/brown-rot paradigm for wood decay fungi.</title>
        <authorList>
            <person name="Riley R."/>
            <person name="Salamov A.A."/>
            <person name="Brown D.W."/>
            <person name="Nagy L.G."/>
            <person name="Floudas D."/>
            <person name="Held B.W."/>
            <person name="Levasseur A."/>
            <person name="Lombard V."/>
            <person name="Morin E."/>
            <person name="Otillar R."/>
            <person name="Lindquist E.A."/>
            <person name="Sun H."/>
            <person name="LaButti K.M."/>
            <person name="Schmutz J."/>
            <person name="Jabbour D."/>
            <person name="Luo H."/>
            <person name="Baker S.E."/>
            <person name="Pisabarro A.G."/>
            <person name="Walton J.D."/>
            <person name="Blanchette R.A."/>
            <person name="Henrissat B."/>
            <person name="Martin F."/>
            <person name="Cullen D."/>
            <person name="Hibbett D.S."/>
            <person name="Grigoriev I.V."/>
        </authorList>
    </citation>
    <scope>NUCLEOTIDE SEQUENCE [LARGE SCALE GENOMIC DNA]</scope>
    <source>
        <strain evidence="3">CBS 339.88</strain>
    </source>
</reference>
<name>A0A067T014_GALM3</name>
<evidence type="ECO:0000313" key="3">
    <source>
        <dbReference type="Proteomes" id="UP000027222"/>
    </source>
</evidence>
<dbReference type="Proteomes" id="UP000027222">
    <property type="component" value="Unassembled WGS sequence"/>
</dbReference>
<dbReference type="HOGENOM" id="CLU_2346819_0_0_1"/>
<dbReference type="AlphaFoldDB" id="A0A067T014"/>
<sequence length="97" mass="11154">MQRNLLRTIGEAPERPKRGPLLISSRPESHIRHVFNQDLIFRRLHVQTFNPSSDNVAHHDIKVFLSKQFDEFKFSMLIAQIVIFSTDLGSGRGLLSV</sequence>
<protein>
    <submittedName>
        <fullName evidence="2">Uncharacterized protein</fullName>
    </submittedName>
</protein>
<gene>
    <name evidence="2" type="ORF">GALMADRAFT_225566</name>
</gene>
<evidence type="ECO:0000313" key="2">
    <source>
        <dbReference type="EMBL" id="KDR76520.1"/>
    </source>
</evidence>
<proteinExistence type="predicted"/>
<feature type="region of interest" description="Disordered" evidence="1">
    <location>
        <begin position="1"/>
        <end position="23"/>
    </location>
</feature>
<accession>A0A067T014</accession>
<keyword evidence="3" id="KW-1185">Reference proteome</keyword>
<evidence type="ECO:0000256" key="1">
    <source>
        <dbReference type="SAM" id="MobiDB-lite"/>
    </source>
</evidence>
<dbReference type="EMBL" id="KL142378">
    <property type="protein sequence ID" value="KDR76520.1"/>
    <property type="molecule type" value="Genomic_DNA"/>
</dbReference>